<keyword evidence="3 5" id="KW-1133">Transmembrane helix</keyword>
<name>A0A6A5XW47_9PLEO</name>
<comment type="subcellular location">
    <subcellularLocation>
        <location evidence="1">Membrane</location>
        <topology evidence="1">Multi-pass membrane protein</topology>
    </subcellularLocation>
</comment>
<evidence type="ECO:0000313" key="8">
    <source>
        <dbReference type="Proteomes" id="UP000799778"/>
    </source>
</evidence>
<keyword evidence="8" id="KW-1185">Reference proteome</keyword>
<gene>
    <name evidence="7" type="ORF">BU24DRAFT_490412</name>
</gene>
<dbReference type="Pfam" id="PF13813">
    <property type="entry name" value="MBOAT_2"/>
    <property type="match status" value="1"/>
</dbReference>
<proteinExistence type="predicted"/>
<keyword evidence="4 5" id="KW-0472">Membrane</keyword>
<feature type="transmembrane region" description="Helical" evidence="5">
    <location>
        <begin position="284"/>
        <end position="303"/>
    </location>
</feature>
<evidence type="ECO:0000256" key="2">
    <source>
        <dbReference type="ARBA" id="ARBA00022692"/>
    </source>
</evidence>
<feature type="domain" description="Wax synthase" evidence="6">
    <location>
        <begin position="232"/>
        <end position="311"/>
    </location>
</feature>
<dbReference type="GeneID" id="54291107"/>
<dbReference type="GO" id="GO:0016020">
    <property type="term" value="C:membrane"/>
    <property type="evidence" value="ECO:0007669"/>
    <property type="project" value="UniProtKB-SubCell"/>
</dbReference>
<evidence type="ECO:0000259" key="6">
    <source>
        <dbReference type="Pfam" id="PF13813"/>
    </source>
</evidence>
<evidence type="ECO:0000256" key="3">
    <source>
        <dbReference type="ARBA" id="ARBA00022989"/>
    </source>
</evidence>
<reference evidence="7" key="1">
    <citation type="journal article" date="2020" name="Stud. Mycol.">
        <title>101 Dothideomycetes genomes: a test case for predicting lifestyles and emergence of pathogens.</title>
        <authorList>
            <person name="Haridas S."/>
            <person name="Albert R."/>
            <person name="Binder M."/>
            <person name="Bloem J."/>
            <person name="Labutti K."/>
            <person name="Salamov A."/>
            <person name="Andreopoulos B."/>
            <person name="Baker S."/>
            <person name="Barry K."/>
            <person name="Bills G."/>
            <person name="Bluhm B."/>
            <person name="Cannon C."/>
            <person name="Castanera R."/>
            <person name="Culley D."/>
            <person name="Daum C."/>
            <person name="Ezra D."/>
            <person name="Gonzalez J."/>
            <person name="Henrissat B."/>
            <person name="Kuo A."/>
            <person name="Liang C."/>
            <person name="Lipzen A."/>
            <person name="Lutzoni F."/>
            <person name="Magnuson J."/>
            <person name="Mondo S."/>
            <person name="Nolan M."/>
            <person name="Ohm R."/>
            <person name="Pangilinan J."/>
            <person name="Park H.-J."/>
            <person name="Ramirez L."/>
            <person name="Alfaro M."/>
            <person name="Sun H."/>
            <person name="Tritt A."/>
            <person name="Yoshinaga Y."/>
            <person name="Zwiers L.-H."/>
            <person name="Turgeon B."/>
            <person name="Goodwin S."/>
            <person name="Spatafora J."/>
            <person name="Crous P."/>
            <person name="Grigoriev I."/>
        </authorList>
    </citation>
    <scope>NUCLEOTIDE SEQUENCE</scope>
    <source>
        <strain evidence="7">CBS 175.79</strain>
    </source>
</reference>
<sequence>MALPPTVRQLQIPLLYATNIISLGFKPSTFRTAASFSIISLLVAQCLYPREDDIYYGDRYTNGCLALYCLFVNVDWIVLANPDKERWHKVKSNGTDEKSVDVPQSFLGRVWWGARLATTNRYVGWSQEVKNVPVEVPIGYPRWRFLIRKTLRAGLMYVLVDMTNSYSASTPHGNYRGYEHLRKPVGTDGLPLGHKIMMSWLHIMITFTSLEMASAAYSVVAVLTGLSPPKDCPSAFGDVQKCYTIRNAWSLVWHQNCRRICSTPGIYLTKHVFCFRKGSFASKYFQLFAGFFVSACVHGGSAILCNRDFWADDYCFAVFMAQAVAILIEDHVIDIARSSLGLKDSAMWRVLGYVYVFVWFGVSLIPWINATLTNGMWLHMARPKDFFGLGPAYE</sequence>
<evidence type="ECO:0000256" key="1">
    <source>
        <dbReference type="ARBA" id="ARBA00004141"/>
    </source>
</evidence>
<dbReference type="AlphaFoldDB" id="A0A6A5XW47"/>
<organism evidence="7 8">
    <name type="scientific">Aaosphaeria arxii CBS 175.79</name>
    <dbReference type="NCBI Taxonomy" id="1450172"/>
    <lineage>
        <taxon>Eukaryota</taxon>
        <taxon>Fungi</taxon>
        <taxon>Dikarya</taxon>
        <taxon>Ascomycota</taxon>
        <taxon>Pezizomycotina</taxon>
        <taxon>Dothideomycetes</taxon>
        <taxon>Pleosporomycetidae</taxon>
        <taxon>Pleosporales</taxon>
        <taxon>Pleosporales incertae sedis</taxon>
        <taxon>Aaosphaeria</taxon>
    </lineage>
</organism>
<protein>
    <recommendedName>
        <fullName evidence="6">Wax synthase domain-containing protein</fullName>
    </recommendedName>
</protein>
<dbReference type="EMBL" id="ML978068">
    <property type="protein sequence ID" value="KAF2017199.1"/>
    <property type="molecule type" value="Genomic_DNA"/>
</dbReference>
<accession>A0A6A5XW47</accession>
<dbReference type="InterPro" id="IPR032805">
    <property type="entry name" value="Wax_synthase_dom"/>
</dbReference>
<dbReference type="OrthoDB" id="1077582at2759"/>
<evidence type="ECO:0000256" key="4">
    <source>
        <dbReference type="ARBA" id="ARBA00023136"/>
    </source>
</evidence>
<dbReference type="RefSeq" id="XP_033385538.1">
    <property type="nucleotide sequence ID" value="XM_033533710.1"/>
</dbReference>
<dbReference type="Proteomes" id="UP000799778">
    <property type="component" value="Unassembled WGS sequence"/>
</dbReference>
<evidence type="ECO:0000256" key="5">
    <source>
        <dbReference type="SAM" id="Phobius"/>
    </source>
</evidence>
<feature type="transmembrane region" description="Helical" evidence="5">
    <location>
        <begin position="350"/>
        <end position="368"/>
    </location>
</feature>
<evidence type="ECO:0000313" key="7">
    <source>
        <dbReference type="EMBL" id="KAF2017199.1"/>
    </source>
</evidence>
<keyword evidence="2 5" id="KW-0812">Transmembrane</keyword>